<name>A0A9N9JM82_9GLOM</name>
<dbReference type="EMBL" id="CAJVPV010059066">
    <property type="protein sequence ID" value="CAG8788504.1"/>
    <property type="molecule type" value="Genomic_DNA"/>
</dbReference>
<evidence type="ECO:0000256" key="1">
    <source>
        <dbReference type="SAM" id="MobiDB-lite"/>
    </source>
</evidence>
<evidence type="ECO:0000313" key="3">
    <source>
        <dbReference type="Proteomes" id="UP000789342"/>
    </source>
</evidence>
<protein>
    <submittedName>
        <fullName evidence="2">6497_t:CDS:1</fullName>
    </submittedName>
</protein>
<proteinExistence type="predicted"/>
<comment type="caution">
    <text evidence="2">The sequence shown here is derived from an EMBL/GenBank/DDBJ whole genome shotgun (WGS) entry which is preliminary data.</text>
</comment>
<reference evidence="2" key="1">
    <citation type="submission" date="2021-06" db="EMBL/GenBank/DDBJ databases">
        <authorList>
            <person name="Kallberg Y."/>
            <person name="Tangrot J."/>
            <person name="Rosling A."/>
        </authorList>
    </citation>
    <scope>NUCLEOTIDE SEQUENCE</scope>
    <source>
        <strain evidence="2">CL551</strain>
    </source>
</reference>
<keyword evidence="3" id="KW-1185">Reference proteome</keyword>
<feature type="region of interest" description="Disordered" evidence="1">
    <location>
        <begin position="21"/>
        <end position="40"/>
    </location>
</feature>
<organism evidence="2 3">
    <name type="scientific">Acaulospora morrowiae</name>
    <dbReference type="NCBI Taxonomy" id="94023"/>
    <lineage>
        <taxon>Eukaryota</taxon>
        <taxon>Fungi</taxon>
        <taxon>Fungi incertae sedis</taxon>
        <taxon>Mucoromycota</taxon>
        <taxon>Glomeromycotina</taxon>
        <taxon>Glomeromycetes</taxon>
        <taxon>Diversisporales</taxon>
        <taxon>Acaulosporaceae</taxon>
        <taxon>Acaulospora</taxon>
    </lineage>
</organism>
<dbReference type="Proteomes" id="UP000789342">
    <property type="component" value="Unassembled WGS sequence"/>
</dbReference>
<sequence length="40" mass="4326">EASCAPMGPVLDQLGAFSISQPRKPTVRQHQFRGSAKSLE</sequence>
<gene>
    <name evidence="2" type="ORF">AMORRO_LOCUS17939</name>
</gene>
<dbReference type="AlphaFoldDB" id="A0A9N9JM82"/>
<accession>A0A9N9JM82</accession>
<feature type="non-terminal residue" evidence="2">
    <location>
        <position position="1"/>
    </location>
</feature>
<evidence type="ECO:0000313" key="2">
    <source>
        <dbReference type="EMBL" id="CAG8788504.1"/>
    </source>
</evidence>